<proteinExistence type="predicted"/>
<organism evidence="1 2">
    <name type="scientific">Bacteroides ovatus (strain ATCC 8483 / DSM 1896 / JCM 5824 / BCRC 10623 / CCUG 4943 / NCTC 11153)</name>
    <dbReference type="NCBI Taxonomy" id="411476"/>
    <lineage>
        <taxon>Bacteria</taxon>
        <taxon>Pseudomonadati</taxon>
        <taxon>Bacteroidota</taxon>
        <taxon>Bacteroidia</taxon>
        <taxon>Bacteroidales</taxon>
        <taxon>Bacteroidaceae</taxon>
        <taxon>Bacteroides</taxon>
    </lineage>
</organism>
<reference evidence="1 2" key="1">
    <citation type="submission" date="2007-03" db="EMBL/GenBank/DDBJ databases">
        <authorList>
            <person name="Fulton L."/>
            <person name="Clifton S."/>
            <person name="Fulton B."/>
            <person name="Xu J."/>
            <person name="Minx P."/>
            <person name="Pepin K.H."/>
            <person name="Johnson M."/>
            <person name="Thiruvilangam P."/>
            <person name="Bhonagiri V."/>
            <person name="Nash W.E."/>
            <person name="Mardis E.R."/>
            <person name="Wilson R.K."/>
        </authorList>
    </citation>
    <scope>NUCLEOTIDE SEQUENCE [LARGE SCALE GENOMIC DNA]</scope>
    <source>
        <strain evidence="2">ATCC 8483 / DSM 1896 / JCM 5824 / BCRC 10623 / CCUG 4943 / NCTC 11153</strain>
    </source>
</reference>
<reference evidence="2" key="2">
    <citation type="submission" date="2007-04" db="EMBL/GenBank/DDBJ databases">
        <title>Draft genome sequence of Bacteroides ovatus (ATCC 8483).</title>
        <authorList>
            <person name="Sudarsanam P."/>
            <person name="Ley R."/>
            <person name="Guruge J."/>
            <person name="Turnbaugh P.J."/>
            <person name="Mahowald M."/>
            <person name="Liep D."/>
            <person name="Gordon J."/>
        </authorList>
    </citation>
    <scope>NUCLEOTIDE SEQUENCE [LARGE SCALE GENOMIC DNA]</scope>
    <source>
        <strain evidence="2">ATCC 8483 / DSM 1896 / JCM 5824 / BCRC 10623 / CCUG 4943 / NCTC 11153</strain>
    </source>
</reference>
<accession>A0AAN3ACG3</accession>
<evidence type="ECO:0000313" key="2">
    <source>
        <dbReference type="Proteomes" id="UP000005475"/>
    </source>
</evidence>
<evidence type="ECO:0000313" key="1">
    <source>
        <dbReference type="EMBL" id="EDO13898.1"/>
    </source>
</evidence>
<protein>
    <recommendedName>
        <fullName evidence="3">Polysaccharide deacetylase</fullName>
    </recommendedName>
</protein>
<comment type="caution">
    <text evidence="1">The sequence shown here is derived from an EMBL/GenBank/DDBJ whole genome shotgun (WGS) entry which is preliminary data.</text>
</comment>
<name>A0AAN3ACG3_BACO1</name>
<dbReference type="AlphaFoldDB" id="A0AAN3ACG3"/>
<dbReference type="EMBL" id="AAXF02000032">
    <property type="protein sequence ID" value="EDO13898.1"/>
    <property type="molecule type" value="Genomic_DNA"/>
</dbReference>
<evidence type="ECO:0008006" key="3">
    <source>
        <dbReference type="Google" id="ProtNLM"/>
    </source>
</evidence>
<sequence length="172" mass="19373">MHAVLLTQQKPNSYMKNPNELSAASSLRGDELQLIEQKASIVVGIANSRTRLRIGILLSKYSEYQVDYISSESEIGKLIEEADLIIGAGITAYEGVLRRKPVIVVGDYGLGGLVTPDTFRKHYNNRFRGKINGVRNESFSLENLEKEIYKSFNLTFQELQMMSNQTITLQNI</sequence>
<dbReference type="Proteomes" id="UP000005475">
    <property type="component" value="Unassembled WGS sequence"/>
</dbReference>
<gene>
    <name evidence="1" type="ORF">BACOVA_00392</name>
</gene>